<dbReference type="GO" id="GO:0005923">
    <property type="term" value="C:bicellular tight junction"/>
    <property type="evidence" value="ECO:0007669"/>
    <property type="project" value="UniProtKB-SubCell"/>
</dbReference>
<sequence>MAVLRTLLLACLTCTACAVQVTMLDTWKVVMLFQPVRLRCQFSTAATSGTEPIVTWKYKSFCRDRIADAFNPSSSAQQINSQVEIISVSEQTVCMNVCPTVCPKHSLMCPQMHQADPNYNVYTDCPDSSREVRNIATKQGTSVTLGAEYQARRITIVDQATLSLERAGWGDSGVYYCQVISVKDLAGNNEGFAEVLVLGQTTDKAQLLPGLSLNIPDWLFVVLVALAGIILIILLSICWCQCCPHTCPCYVRCPCCPERCCCPRALYEAGKAATGSYVGSHAPTIFTPIPGMYPYNANPAISDMDGGSSVGNSSRAPLLPFDDGSNSTGRNTYLQHDASGPRVLYVTERELSNMRPPSVPSYRNEFDRMTELSSLHEGRSRERERDRADSSLHMALREARERALPPLSDLSEGESDEEWQRSRHGEMRARSMEVLDDWGRERRRGEDRSRGRGRRSPSPSASNDYYYPSVRKGKARMKDFESDSRNGRLPPKSSAMSRSYESALNEPQRSPRSHPNSRTPPTPGAPPSYRSDDVDSRSGSGQGKRKRKGLQGRESLRV</sequence>
<evidence type="ECO:0000256" key="10">
    <source>
        <dbReference type="ARBA" id="ARBA00046288"/>
    </source>
</evidence>
<evidence type="ECO:0000256" key="3">
    <source>
        <dbReference type="ARBA" id="ARBA00022427"/>
    </source>
</evidence>
<dbReference type="InterPro" id="IPR051874">
    <property type="entry name" value="Ig-like_domain-LISCH7"/>
</dbReference>
<evidence type="ECO:0000256" key="4">
    <source>
        <dbReference type="ARBA" id="ARBA00022692"/>
    </source>
</evidence>
<keyword evidence="7 12" id="KW-0472">Membrane</keyword>
<feature type="transmembrane region" description="Helical" evidence="12">
    <location>
        <begin position="218"/>
        <end position="240"/>
    </location>
</feature>
<evidence type="ECO:0000256" key="11">
    <source>
        <dbReference type="SAM" id="MobiDB-lite"/>
    </source>
</evidence>
<evidence type="ECO:0000256" key="9">
    <source>
        <dbReference type="ARBA" id="ARBA00023319"/>
    </source>
</evidence>
<keyword evidence="9" id="KW-0393">Immunoglobulin domain</keyword>
<feature type="region of interest" description="Disordered" evidence="11">
    <location>
        <begin position="399"/>
        <end position="427"/>
    </location>
</feature>
<keyword evidence="16" id="KW-1185">Reference proteome</keyword>
<comment type="subcellular location">
    <subcellularLocation>
        <location evidence="1">Cell junction</location>
        <location evidence="1">Tight junction</location>
    </subcellularLocation>
    <subcellularLocation>
        <location evidence="10">Endomembrane system</location>
        <topology evidence="10">Single-pass type I membrane protein</topology>
    </subcellularLocation>
</comment>
<dbReference type="InterPro" id="IPR003599">
    <property type="entry name" value="Ig_sub"/>
</dbReference>
<comment type="similarity">
    <text evidence="2">Belongs to the immunoglobulin superfamily. LISCH7 family.</text>
</comment>
<reference evidence="15" key="1">
    <citation type="submission" date="2025-08" db="UniProtKB">
        <authorList>
            <consortium name="Ensembl"/>
        </authorList>
    </citation>
    <scope>IDENTIFICATION</scope>
</reference>
<keyword evidence="5" id="KW-0965">Cell junction</keyword>
<keyword evidence="6 12" id="KW-1133">Transmembrane helix</keyword>
<feature type="compositionally biased region" description="Polar residues" evidence="11">
    <location>
        <begin position="324"/>
        <end position="334"/>
    </location>
</feature>
<organism evidence="15 16">
    <name type="scientific">Eptatretus burgeri</name>
    <name type="common">Inshore hagfish</name>
    <dbReference type="NCBI Taxonomy" id="7764"/>
    <lineage>
        <taxon>Eukaryota</taxon>
        <taxon>Metazoa</taxon>
        <taxon>Chordata</taxon>
        <taxon>Craniata</taxon>
        <taxon>Vertebrata</taxon>
        <taxon>Cyclostomata</taxon>
        <taxon>Myxini</taxon>
        <taxon>Myxiniformes</taxon>
        <taxon>Myxinidae</taxon>
        <taxon>Eptatretinae</taxon>
        <taxon>Eptatretus</taxon>
    </lineage>
</organism>
<evidence type="ECO:0000256" key="8">
    <source>
        <dbReference type="ARBA" id="ARBA00023157"/>
    </source>
</evidence>
<feature type="region of interest" description="Disordered" evidence="11">
    <location>
        <begin position="371"/>
        <end position="390"/>
    </location>
</feature>
<feature type="region of interest" description="Disordered" evidence="11">
    <location>
        <begin position="306"/>
        <end position="336"/>
    </location>
</feature>
<feature type="compositionally biased region" description="Basic and acidic residues" evidence="11">
    <location>
        <begin position="418"/>
        <end position="427"/>
    </location>
</feature>
<feature type="region of interest" description="Disordered" evidence="11">
    <location>
        <begin position="439"/>
        <end position="558"/>
    </location>
</feature>
<dbReference type="Gene3D" id="2.60.40.10">
    <property type="entry name" value="Immunoglobulins"/>
    <property type="match status" value="1"/>
</dbReference>
<evidence type="ECO:0000256" key="7">
    <source>
        <dbReference type="ARBA" id="ARBA00023136"/>
    </source>
</evidence>
<dbReference type="GeneTree" id="ENSGT00950000183058"/>
<accession>A0A8C4QXE1</accession>
<keyword evidence="4 12" id="KW-0812">Transmembrane</keyword>
<feature type="domain" description="Immunoglobulin" evidence="14">
    <location>
        <begin position="25"/>
        <end position="198"/>
    </location>
</feature>
<evidence type="ECO:0000256" key="1">
    <source>
        <dbReference type="ARBA" id="ARBA00004435"/>
    </source>
</evidence>
<name>A0A8C4QXE1_EPTBU</name>
<keyword evidence="8" id="KW-1015">Disulfide bond</keyword>
<evidence type="ECO:0000256" key="6">
    <source>
        <dbReference type="ARBA" id="ARBA00022989"/>
    </source>
</evidence>
<evidence type="ECO:0000256" key="12">
    <source>
        <dbReference type="SAM" id="Phobius"/>
    </source>
</evidence>
<evidence type="ECO:0000313" key="16">
    <source>
        <dbReference type="Proteomes" id="UP000694388"/>
    </source>
</evidence>
<dbReference type="Ensembl" id="ENSEBUT00000021828.1">
    <property type="protein sequence ID" value="ENSEBUP00000021252.1"/>
    <property type="gene ID" value="ENSEBUG00000013135.1"/>
</dbReference>
<dbReference type="InterPro" id="IPR036179">
    <property type="entry name" value="Ig-like_dom_sf"/>
</dbReference>
<dbReference type="AlphaFoldDB" id="A0A8C4QXE1"/>
<dbReference type="SMART" id="SM00409">
    <property type="entry name" value="IG"/>
    <property type="match status" value="1"/>
</dbReference>
<feature type="compositionally biased region" description="Basic and acidic residues" evidence="11">
    <location>
        <begin position="476"/>
        <end position="486"/>
    </location>
</feature>
<feature type="chain" id="PRO_5034367123" evidence="13">
    <location>
        <begin position="19"/>
        <end position="558"/>
    </location>
</feature>
<reference evidence="15" key="2">
    <citation type="submission" date="2025-09" db="UniProtKB">
        <authorList>
            <consortium name="Ensembl"/>
        </authorList>
    </citation>
    <scope>IDENTIFICATION</scope>
</reference>
<keyword evidence="3" id="KW-0796">Tight junction</keyword>
<dbReference type="OMA" id="MDAVIFK"/>
<dbReference type="Pfam" id="PF05624">
    <property type="entry name" value="LSR"/>
    <property type="match status" value="1"/>
</dbReference>
<dbReference type="InterPro" id="IPR013783">
    <property type="entry name" value="Ig-like_fold"/>
</dbReference>
<proteinExistence type="inferred from homology"/>
<feature type="compositionally biased region" description="Basic and acidic residues" evidence="11">
    <location>
        <begin position="439"/>
        <end position="450"/>
    </location>
</feature>
<dbReference type="SUPFAM" id="SSF48726">
    <property type="entry name" value="Immunoglobulin"/>
    <property type="match status" value="1"/>
</dbReference>
<evidence type="ECO:0000259" key="14">
    <source>
        <dbReference type="SMART" id="SM00409"/>
    </source>
</evidence>
<dbReference type="GO" id="GO:0012505">
    <property type="term" value="C:endomembrane system"/>
    <property type="evidence" value="ECO:0007669"/>
    <property type="project" value="UniProtKB-SubCell"/>
</dbReference>
<keyword evidence="13" id="KW-0732">Signal</keyword>
<feature type="compositionally biased region" description="Polar residues" evidence="11">
    <location>
        <begin position="494"/>
        <end position="517"/>
    </location>
</feature>
<evidence type="ECO:0000256" key="2">
    <source>
        <dbReference type="ARBA" id="ARBA00009491"/>
    </source>
</evidence>
<dbReference type="PANTHER" id="PTHR15923">
    <property type="entry name" value="TRANSMEMBRANE AND IMMUNOGLOBULIN DOMAIN-CONTAINING PROTEIN"/>
    <property type="match status" value="1"/>
</dbReference>
<dbReference type="Proteomes" id="UP000694388">
    <property type="component" value="Unplaced"/>
</dbReference>
<dbReference type="InterPro" id="IPR008664">
    <property type="entry name" value="LISCH7"/>
</dbReference>
<protein>
    <submittedName>
        <fullName evidence="15">Immunoglobulin-like domain containing receptor 2</fullName>
    </submittedName>
</protein>
<dbReference type="GO" id="GO:0016020">
    <property type="term" value="C:membrane"/>
    <property type="evidence" value="ECO:0007669"/>
    <property type="project" value="TreeGrafter"/>
</dbReference>
<evidence type="ECO:0000256" key="13">
    <source>
        <dbReference type="SAM" id="SignalP"/>
    </source>
</evidence>
<feature type="signal peptide" evidence="13">
    <location>
        <begin position="1"/>
        <end position="18"/>
    </location>
</feature>
<evidence type="ECO:0000256" key="5">
    <source>
        <dbReference type="ARBA" id="ARBA00022949"/>
    </source>
</evidence>
<evidence type="ECO:0000313" key="15">
    <source>
        <dbReference type="Ensembl" id="ENSEBUP00000021252.1"/>
    </source>
</evidence>